<accession>A0A9W7X018</accession>
<feature type="region of interest" description="Disordered" evidence="1">
    <location>
        <begin position="21"/>
        <end position="441"/>
    </location>
</feature>
<keyword evidence="2" id="KW-0732">Signal</keyword>
<feature type="compositionally biased region" description="Polar residues" evidence="1">
    <location>
        <begin position="66"/>
        <end position="76"/>
    </location>
</feature>
<feature type="compositionally biased region" description="Low complexity" evidence="1">
    <location>
        <begin position="96"/>
        <end position="108"/>
    </location>
</feature>
<reference evidence="3" key="1">
    <citation type="submission" date="2021-02" db="EMBL/GenBank/DDBJ databases">
        <title>Comparative genomics reveals that relaxation of natural selection precedes convergent phenotypic evolution of cavefish.</title>
        <authorList>
            <person name="Peng Z."/>
        </authorList>
    </citation>
    <scope>NUCLEOTIDE SEQUENCE</scope>
    <source>
        <tissue evidence="3">Muscle</tissue>
    </source>
</reference>
<feature type="compositionally biased region" description="Low complexity" evidence="1">
    <location>
        <begin position="77"/>
        <end position="89"/>
    </location>
</feature>
<comment type="caution">
    <text evidence="3">The sequence shown here is derived from an EMBL/GenBank/DDBJ whole genome shotgun (WGS) entry which is preliminary data.</text>
</comment>
<evidence type="ECO:0000256" key="1">
    <source>
        <dbReference type="SAM" id="MobiDB-lite"/>
    </source>
</evidence>
<feature type="signal peptide" evidence="2">
    <location>
        <begin position="1"/>
        <end position="16"/>
    </location>
</feature>
<evidence type="ECO:0000256" key="2">
    <source>
        <dbReference type="SAM" id="SignalP"/>
    </source>
</evidence>
<name>A0A9W7X018_TRIRA</name>
<protein>
    <submittedName>
        <fullName evidence="3">Uncharacterized protein</fullName>
    </submittedName>
</protein>
<sequence>MTSRLILLSVLCTVTATQIATSGAPSTRNQATTDFPTVGTPDAVTGQNTIRPVTTEQLTPPTSTTNAILTTSRNEGPTTVSYTPTTVDTTQEKPNTTTAHLTPTTVDTTQEEPDSTAAHLTPTTVDTTQEEPDTTAAHLTPTTVDTTQEEPDTTAAHLTPTTVDTTQEEPDTTAAHLTPTTVDTTQEEPDTTAAHLTPTTVDTTQEEPDTTAAHLTPTTVDTTQEEPDTTAAHLTPTTVDTTQEEPDTTAAHLTPTTVDTTQEEPDTTAAHLTPTTVDTTQEEPDTTAAHLTPTTVDTTQEEPDTTAAHLTPTTVDTTQEEPDTTAAHLTPTTVDTTQEEPDTTAAHLTPTTVDTTQEEPDTTAAHLTPTTVDTTQEEPDTTAAHLTPTTVDTTQEEPDTTAAHLTPTTVDTTQEEPDTTAAHLTPTTVDTTQEEPDTTAAHLTPTTVDTTQEEPDTTAAHLTATTVDTTQEFATSVDATSSIRPEAATVTSNIKATSLSNFWMTTSVSLSTTECNPTHANGSCSLTNVTTGYCNTNNFTSLILSAVDNATHQLQCVSTNNASFPQEELHMLQCELGMIITSTLNVVVHLGASSIENIADRFGALHTLTVDNAQNVEFVQSWLCVRLIPILPYITKEFLSNMSKINFSCVTYQTIVQTLNQQVHVVNESLKASIYSSFILSFLSRELSDPGCLSQTASSADWLERNFGEFSEYAALEDLQTLNGNFSSFGSLDLLTPTQVAKLTLSSGALNNTDQINAVFDRLEDGHAFQNVDEFLTTLAAAPEVTAIPTAVRDVMMNRTFVIIQRVFQEFVTEDWVVWFTVKLTPILPSFTAEMLVTVTADINCTNYRVIVKGLGMVFSEMAALRIQEITQVLVEYLEHFATQFNTPACGQNARRDAQWLNVNLGLFSAAASYSDLKDLNVTVLEALESLSPDQKAELLLDPSTGALENEAVVKEVLGSILESTDETQLEQFFEAFVEVTKEGNVSYIENTAVRDTMLNMTLTALASDFPTFQTSDYQLWFQVNLVVLLASFQPSLLVVIPTNLSCDSYDAVLRGLEIALALLPSELQEELNSSIDILRESPPDGCSPPGPVRVCKETVANEESLCRGLQSGPTESGGDPCSSHIPEYACSSAMTLSSGDLATLLSCELAGSTLYAVEMWKLFFQKSSGVLGDALSENSNKTFAVTQSATHALDAIGEVMVYNFDAAELSDAGFVGGWFAEKLRPLLPAISGDLLSCLSSKNFTCDTYQVVVRALDAQALLMGAELRETVVNEFIVPFLSRGDLADAGCLSQTASSADWLERNFGEFSEYAALEDLQTLNGNFSSFGSLDLLTPTQVAKLTLSSGALNNTDQINAVFDRLEDGHAFQNVDEFLTTLAAAPEVTAIPTAVRDVMMNRTFVIIQRVFQEFVTEDWVVWFTVKLTPILPSFTAEMLVTVTADINCTNYRVIVKGLGMVFSEMAALRIQEITQVLVEYLEHFATQFNTPACGQNARRDAQWLNINLGLFSTAASYSDLKDLNVTVLEALESLSPDQKAELLLDPSTGALENEAVVKEVLGSILESTDETQLEQFFEAFVEVTKERNVSRLDSAVRSTVLNMTLTALEIRFETFTPQNFTLWFQTYLHLFLPGMNAESLSVIPRTISCDTYREM</sequence>
<proteinExistence type="predicted"/>
<dbReference type="Proteomes" id="UP001059041">
    <property type="component" value="Linkage Group LG4"/>
</dbReference>
<evidence type="ECO:0000313" key="3">
    <source>
        <dbReference type="EMBL" id="KAI7811186.1"/>
    </source>
</evidence>
<dbReference type="EMBL" id="JAFHDT010000004">
    <property type="protein sequence ID" value="KAI7811186.1"/>
    <property type="molecule type" value="Genomic_DNA"/>
</dbReference>
<feature type="compositionally biased region" description="Polar residues" evidence="1">
    <location>
        <begin position="21"/>
        <end position="35"/>
    </location>
</feature>
<keyword evidence="4" id="KW-1185">Reference proteome</keyword>
<organism evidence="3 4">
    <name type="scientific">Triplophysa rosa</name>
    <name type="common">Cave loach</name>
    <dbReference type="NCBI Taxonomy" id="992332"/>
    <lineage>
        <taxon>Eukaryota</taxon>
        <taxon>Metazoa</taxon>
        <taxon>Chordata</taxon>
        <taxon>Craniata</taxon>
        <taxon>Vertebrata</taxon>
        <taxon>Euteleostomi</taxon>
        <taxon>Actinopterygii</taxon>
        <taxon>Neopterygii</taxon>
        <taxon>Teleostei</taxon>
        <taxon>Ostariophysi</taxon>
        <taxon>Cypriniformes</taxon>
        <taxon>Nemacheilidae</taxon>
        <taxon>Triplophysa</taxon>
    </lineage>
</organism>
<gene>
    <name evidence="3" type="ORF">IRJ41_011471</name>
</gene>
<feature type="chain" id="PRO_5040976096" evidence="2">
    <location>
        <begin position="17"/>
        <end position="1650"/>
    </location>
</feature>
<feature type="compositionally biased region" description="Low complexity" evidence="1">
    <location>
        <begin position="54"/>
        <end position="65"/>
    </location>
</feature>
<evidence type="ECO:0000313" key="4">
    <source>
        <dbReference type="Proteomes" id="UP001059041"/>
    </source>
</evidence>